<dbReference type="Gene3D" id="1.10.510.10">
    <property type="entry name" value="Transferase(Phosphotransferase) domain 1"/>
    <property type="match status" value="1"/>
</dbReference>
<dbReference type="SUPFAM" id="SSF56112">
    <property type="entry name" value="Protein kinase-like (PK-like)"/>
    <property type="match status" value="1"/>
</dbReference>
<keyword evidence="7" id="KW-1015">Disulfide bond</keyword>
<reference evidence="13 14" key="1">
    <citation type="journal article" date="2016" name="G3 (Bethesda)">
        <title>First Draft Assembly and Annotation of the Genome of a California Endemic Oak Quercus lobata Nee (Fagaceae).</title>
        <authorList>
            <person name="Sork V.L."/>
            <person name="Fitz-Gibbon S.T."/>
            <person name="Puiu D."/>
            <person name="Crepeau M."/>
            <person name="Gugger P.F."/>
            <person name="Sherman R."/>
            <person name="Stevens K."/>
            <person name="Langley C.H."/>
            <person name="Pellegrini M."/>
            <person name="Salzberg S.L."/>
        </authorList>
    </citation>
    <scope>NUCLEOTIDE SEQUENCE [LARGE SCALE GENOMIC DNA]</scope>
    <source>
        <strain evidence="13 14">cv. SW786</strain>
    </source>
</reference>
<keyword evidence="10" id="KW-0812">Transmembrane</keyword>
<dbReference type="InterPro" id="IPR001264">
    <property type="entry name" value="Glyco_trans_51"/>
</dbReference>
<evidence type="ECO:0000256" key="9">
    <source>
        <dbReference type="PROSITE-ProRule" id="PRU10141"/>
    </source>
</evidence>
<dbReference type="GO" id="GO:0048544">
    <property type="term" value="P:recognition of pollen"/>
    <property type="evidence" value="ECO:0007669"/>
    <property type="project" value="InterPro"/>
</dbReference>
<proteinExistence type="predicted"/>
<keyword evidence="10" id="KW-1133">Transmembrane helix</keyword>
<feature type="transmembrane region" description="Helical" evidence="10">
    <location>
        <begin position="644"/>
        <end position="669"/>
    </location>
</feature>
<dbReference type="InterPro" id="IPR008271">
    <property type="entry name" value="Ser/Thr_kinase_AS"/>
</dbReference>
<dbReference type="Proteomes" id="UP000594261">
    <property type="component" value="Chromosome 5"/>
</dbReference>
<dbReference type="FunFam" id="3.30.200.20:FF:000178">
    <property type="entry name" value="serine/threonine-protein kinase PBS1-like"/>
    <property type="match status" value="1"/>
</dbReference>
<evidence type="ECO:0000259" key="12">
    <source>
        <dbReference type="PROSITE" id="PS50927"/>
    </source>
</evidence>
<dbReference type="PROSITE" id="PS00107">
    <property type="entry name" value="PROTEIN_KINASE_ATP"/>
    <property type="match status" value="1"/>
</dbReference>
<dbReference type="SUPFAM" id="SSF53955">
    <property type="entry name" value="Lysozyme-like"/>
    <property type="match status" value="2"/>
</dbReference>
<dbReference type="Pfam" id="PF00912">
    <property type="entry name" value="Transgly"/>
    <property type="match status" value="2"/>
</dbReference>
<dbReference type="InterPro" id="IPR000719">
    <property type="entry name" value="Prot_kinase_dom"/>
</dbReference>
<keyword evidence="3" id="KW-0732">Signal</keyword>
<dbReference type="InterPro" id="IPR051343">
    <property type="entry name" value="G-type_lectin_kinases/EP1-like"/>
</dbReference>
<dbReference type="SUPFAM" id="SSF51110">
    <property type="entry name" value="alpha-D-mannose-specific plant lectins"/>
    <property type="match status" value="1"/>
</dbReference>
<dbReference type="Gene3D" id="2.90.10.30">
    <property type="match status" value="1"/>
</dbReference>
<keyword evidence="8" id="KW-0325">Glycoprotein</keyword>
<keyword evidence="2" id="KW-0808">Transferase</keyword>
<dbReference type="InterPro" id="IPR001480">
    <property type="entry name" value="Bulb-type_lectin_dom"/>
</dbReference>
<dbReference type="FunCoup" id="A0A7N2R513">
    <property type="interactions" value="481"/>
</dbReference>
<dbReference type="PROSITE" id="PS00108">
    <property type="entry name" value="PROTEIN_KINASE_ST"/>
    <property type="match status" value="1"/>
</dbReference>
<keyword evidence="4 9" id="KW-0547">Nucleotide-binding</keyword>
<evidence type="ECO:0000256" key="1">
    <source>
        <dbReference type="ARBA" id="ARBA00022536"/>
    </source>
</evidence>
<dbReference type="InterPro" id="IPR017441">
    <property type="entry name" value="Protein_kinase_ATP_BS"/>
</dbReference>
<dbReference type="InterPro" id="IPR036950">
    <property type="entry name" value="PBP_transglycosylase"/>
</dbReference>
<evidence type="ECO:0000313" key="13">
    <source>
        <dbReference type="EnsemblPlants" id="QL05p051411:mrna"/>
    </source>
</evidence>
<feature type="binding site" evidence="9">
    <location>
        <position position="741"/>
    </location>
    <ligand>
        <name>ATP</name>
        <dbReference type="ChEBI" id="CHEBI:30616"/>
    </ligand>
</feature>
<dbReference type="PROSITE" id="PS50927">
    <property type="entry name" value="BULB_LECTIN"/>
    <property type="match status" value="1"/>
</dbReference>
<protein>
    <submittedName>
        <fullName evidence="13">Uncharacterized protein</fullName>
    </submittedName>
</protein>
<keyword evidence="10" id="KW-0472">Membrane</keyword>
<dbReference type="GO" id="GO:0004672">
    <property type="term" value="F:protein kinase activity"/>
    <property type="evidence" value="ECO:0007669"/>
    <property type="project" value="InterPro"/>
</dbReference>
<dbReference type="InterPro" id="IPR000858">
    <property type="entry name" value="S_locus_glycoprot_dom"/>
</dbReference>
<dbReference type="SMART" id="SM00220">
    <property type="entry name" value="S_TKc"/>
    <property type="match status" value="1"/>
</dbReference>
<dbReference type="Pfam" id="PF00069">
    <property type="entry name" value="Pkinase"/>
    <property type="match status" value="1"/>
</dbReference>
<evidence type="ECO:0000256" key="7">
    <source>
        <dbReference type="ARBA" id="ARBA00023157"/>
    </source>
</evidence>
<keyword evidence="1" id="KW-0245">EGF-like domain</keyword>
<dbReference type="InterPro" id="IPR011009">
    <property type="entry name" value="Kinase-like_dom_sf"/>
</dbReference>
<evidence type="ECO:0000313" key="14">
    <source>
        <dbReference type="Proteomes" id="UP000594261"/>
    </source>
</evidence>
<evidence type="ECO:0000256" key="8">
    <source>
        <dbReference type="ARBA" id="ARBA00023180"/>
    </source>
</evidence>
<evidence type="ECO:0000256" key="3">
    <source>
        <dbReference type="ARBA" id="ARBA00022729"/>
    </source>
</evidence>
<evidence type="ECO:0000256" key="2">
    <source>
        <dbReference type="ARBA" id="ARBA00022679"/>
    </source>
</evidence>
<evidence type="ECO:0000256" key="5">
    <source>
        <dbReference type="ARBA" id="ARBA00022777"/>
    </source>
</evidence>
<organism evidence="13 14">
    <name type="scientific">Quercus lobata</name>
    <name type="common">Valley oak</name>
    <dbReference type="NCBI Taxonomy" id="97700"/>
    <lineage>
        <taxon>Eukaryota</taxon>
        <taxon>Viridiplantae</taxon>
        <taxon>Streptophyta</taxon>
        <taxon>Embryophyta</taxon>
        <taxon>Tracheophyta</taxon>
        <taxon>Spermatophyta</taxon>
        <taxon>Magnoliopsida</taxon>
        <taxon>eudicotyledons</taxon>
        <taxon>Gunneridae</taxon>
        <taxon>Pentapetalae</taxon>
        <taxon>rosids</taxon>
        <taxon>fabids</taxon>
        <taxon>Fagales</taxon>
        <taxon>Fagaceae</taxon>
        <taxon>Quercus</taxon>
    </lineage>
</organism>
<sequence length="1301" mass="145242">MSFSLLLPLPLQNQPNHSSYQNSNLKRNPSLFPIPHSLPFFSLTHTHTHRSPTRSNSVHEGRVHWTQNSFKNHLIVPETLVVLTFSTLLFCLRLFSNALLPDFPRRWRNLIEFSAEAELRASSYPWHLWQAIVAYEDRRFFMHHGVDPVGIARAVLSFSSRGGGSTITQQEVIYNLTIMLFMKPSPNFSSFFISSNLYMGYCLLFLTIFLVFPPALSLSSLEYIHPNFTASEFQHIDSSGVFLSSRNGTFAAAIFNPGVQQTNFYFCVIHMASNAIIWSANRDAPISSSGIMNLTTKGITVSDPYGNLRWSTPPLQSSVYALLLTEMGNLVLLDHSNSSLWESFHYPTDTIVIGQHLPVGMYLSSAASDYDLSSSIYNFTISTSDALLQWYGQTYWKLSMDTKAYIISKYVVKYMAINRTGLFLLGHDASEVVIQVSLPPADFRIGKLGPLGRFTVHSFSDAQWEQEFSGPDSSCRTPSICGQMGLCTDNSPSITQICSCPSGFHAGSQNMSGCVPSDDSQSLLLACNSTNNGIWLNSSVVSFLGLGYGIDYFSNDFSQPLKYGVNLTVCQDLCSRDCSCLGIFYGNSSGSCYMLENELGSFTSSNSGGMNLLGYIKVSGSNTTTNDNGRPPNSSSNHRKRLRVVVLVLLLFTSILLLVALGFLIWMRWKLSKTKEIKLGGFNSQSSEDLDAFYIPGLPKRFDYEELEVATDKFSTQIGSGGFGSVYKGTLPDKSVVAIKKITNLGIQGRKEFCTEIAVIGNVHQVNLVRLKGFCVHGRQRLLVYEYMNHGSLDRTLFGSGPVLEWQERFDVALGSARGLAYLHSGCEHKIIHCDVKPENILLDDHLQAKISDFGLSKLLSPEQSGLVTTMRGTRGYLAPEWLTTSAISEKTDVYSFGMVLLELVSGRKNCSLRSQSHSIEDSGSGGGHFSSSSWSGLVYYPLFALEMHEQGKYLELVDPRLEGRVTREEVEKFVRVALCCLYEEPALRPNMISVVGMLEGGIPLGQPRTESLNFLRFYGRRFIEASTIMDPNGSLSYPQGNSLQIGILVVAYSRKLKSTVSFLRLATKLKLVKNTFLKNERTLSRKVVEMVLALALERTMSKRRILSCYMNKISLFMPVAYVNFAGINPEIYWGHGIYGIKSASIFYFGKHPSLLSLGESAMLAGIIPAPELRSPLRDPSRGKSFQARVLRRMVEVGFLDIETALLVVKQGLHLHVFVSEYADGFLHLSPLPKDGLGVSNKLKRGTDSAFKVVWDWEKESVTWEAWEDMERWSIKLQAIDHIKLQKNILVVVTKWIFRNK</sequence>
<evidence type="ECO:0000256" key="4">
    <source>
        <dbReference type="ARBA" id="ARBA00022741"/>
    </source>
</evidence>
<dbReference type="InterPro" id="IPR036426">
    <property type="entry name" value="Bulb-type_lectin_dom_sf"/>
</dbReference>
<dbReference type="CDD" id="cd00028">
    <property type="entry name" value="B_lectin"/>
    <property type="match status" value="1"/>
</dbReference>
<evidence type="ECO:0000256" key="10">
    <source>
        <dbReference type="SAM" id="Phobius"/>
    </source>
</evidence>
<keyword evidence="6 9" id="KW-0067">ATP-binding</keyword>
<dbReference type="PANTHER" id="PTHR47976:SF52">
    <property type="entry name" value="PROTEIN KINASE DOMAIN-CONTAINING PROTEIN"/>
    <property type="match status" value="1"/>
</dbReference>
<dbReference type="FunFam" id="1.10.510.10:FF:000589">
    <property type="entry name" value="Serine/threonine-protein kinase"/>
    <property type="match status" value="1"/>
</dbReference>
<dbReference type="SMART" id="SM00108">
    <property type="entry name" value="B_lectin"/>
    <property type="match status" value="1"/>
</dbReference>
<dbReference type="CDD" id="cd01098">
    <property type="entry name" value="PAN_AP_plant"/>
    <property type="match status" value="1"/>
</dbReference>
<dbReference type="InParanoid" id="A0A7N2R513"/>
<feature type="transmembrane region" description="Helical" evidence="10">
    <location>
        <begin position="188"/>
        <end position="212"/>
    </location>
</feature>
<evidence type="ECO:0000259" key="11">
    <source>
        <dbReference type="PROSITE" id="PS50011"/>
    </source>
</evidence>
<dbReference type="PANTHER" id="PTHR47976">
    <property type="entry name" value="G-TYPE LECTIN S-RECEPTOR-LIKE SERINE/THREONINE-PROTEIN KINASE SD2-5"/>
    <property type="match status" value="1"/>
</dbReference>
<dbReference type="Pfam" id="PF01453">
    <property type="entry name" value="B_lectin"/>
    <property type="match status" value="1"/>
</dbReference>
<keyword evidence="14" id="KW-1185">Reference proteome</keyword>
<dbReference type="Gene3D" id="3.30.200.20">
    <property type="entry name" value="Phosphorylase Kinase, domain 1"/>
    <property type="match status" value="1"/>
</dbReference>
<dbReference type="EnsemblPlants" id="QL05p051411:mrna">
    <property type="protein sequence ID" value="QL05p051411:mrna"/>
    <property type="gene ID" value="QL05p051411"/>
</dbReference>
<dbReference type="EMBL" id="LRBV02000005">
    <property type="status" value="NOT_ANNOTATED_CDS"/>
    <property type="molecule type" value="Genomic_DNA"/>
</dbReference>
<dbReference type="CDD" id="cd14066">
    <property type="entry name" value="STKc_IRAK"/>
    <property type="match status" value="1"/>
</dbReference>
<reference evidence="13" key="2">
    <citation type="submission" date="2021-01" db="UniProtKB">
        <authorList>
            <consortium name="EnsemblPlants"/>
        </authorList>
    </citation>
    <scope>IDENTIFICATION</scope>
</reference>
<dbReference type="Pfam" id="PF00954">
    <property type="entry name" value="S_locus_glycop"/>
    <property type="match status" value="1"/>
</dbReference>
<evidence type="ECO:0000256" key="6">
    <source>
        <dbReference type="ARBA" id="ARBA00022840"/>
    </source>
</evidence>
<name>A0A7N2R513_QUELO</name>
<dbReference type="Gene3D" id="1.10.3810.10">
    <property type="entry name" value="Biosynthetic peptidoglycan transglycosylase-like"/>
    <property type="match status" value="2"/>
</dbReference>
<feature type="domain" description="Bulb-type lectin" evidence="12">
    <location>
        <begin position="227"/>
        <end position="345"/>
    </location>
</feature>
<keyword evidence="5" id="KW-0418">Kinase</keyword>
<dbReference type="PROSITE" id="PS50011">
    <property type="entry name" value="PROTEIN_KINASE_DOM"/>
    <property type="match status" value="1"/>
</dbReference>
<dbReference type="FunFam" id="2.90.10.10:FF:000023">
    <property type="entry name" value="G-type lectin S-receptor-like serine/threonine-protein kinase"/>
    <property type="match status" value="1"/>
</dbReference>
<dbReference type="Gramene" id="QL05p051411:mrna">
    <property type="protein sequence ID" value="QL05p051411:mrna"/>
    <property type="gene ID" value="QL05p051411"/>
</dbReference>
<accession>A0A7N2R513</accession>
<dbReference type="InterPro" id="IPR023346">
    <property type="entry name" value="Lysozyme-like_dom_sf"/>
</dbReference>
<feature type="domain" description="Protein kinase" evidence="11">
    <location>
        <begin position="712"/>
        <end position="1010"/>
    </location>
</feature>
<dbReference type="GO" id="GO:0005524">
    <property type="term" value="F:ATP binding"/>
    <property type="evidence" value="ECO:0007669"/>
    <property type="project" value="UniProtKB-UniRule"/>
</dbReference>